<dbReference type="InterPro" id="IPR004710">
    <property type="entry name" value="Bilac:Na_transpt"/>
</dbReference>
<dbReference type="Gene3D" id="1.20.1530.20">
    <property type="match status" value="1"/>
</dbReference>
<dbReference type="Proteomes" id="UP000830167">
    <property type="component" value="Chromosome"/>
</dbReference>
<feature type="transmembrane region" description="Helical" evidence="5">
    <location>
        <begin position="130"/>
        <end position="148"/>
    </location>
</feature>
<evidence type="ECO:0000313" key="6">
    <source>
        <dbReference type="EMBL" id="UOF90054.1"/>
    </source>
</evidence>
<protein>
    <submittedName>
        <fullName evidence="6">Bile acid:sodium symporter</fullName>
    </submittedName>
</protein>
<keyword evidence="3 5" id="KW-1133">Transmembrane helix</keyword>
<dbReference type="PANTHER" id="PTHR10361">
    <property type="entry name" value="SODIUM-BILE ACID COTRANSPORTER"/>
    <property type="match status" value="1"/>
</dbReference>
<feature type="transmembrane region" description="Helical" evidence="5">
    <location>
        <begin position="12"/>
        <end position="34"/>
    </location>
</feature>
<sequence length="265" mass="28143">MFYIVMKAVKKKWLIAPIIGVLVAVLFFGIHSSLANGIVMSGIVPSGTSANLNSLIGGGDVAYSVTMSAVDTFIGPILTPLLAKLFVGTGVHIAYFPFVWKMLRIVFLPLLTGIIIQSIFPLARIFLKSFAPILSSLALYGIVLGVVSDASDVLYRNSGILLLVGIAVIFQVGAQMVIGFLYGKALRIDKSSCRSLVFEIGICNSALAAVLSNDVFGPLAAVAAILNMVCNLTLGGFVASYMKRTANSRHEGYENSSTVTEVEIS</sequence>
<dbReference type="EMBL" id="CP089291">
    <property type="protein sequence ID" value="UOF90054.1"/>
    <property type="molecule type" value="Genomic_DNA"/>
</dbReference>
<name>A0ABY4CI66_9BACL</name>
<feature type="transmembrane region" description="Helical" evidence="5">
    <location>
        <begin position="81"/>
        <end position="100"/>
    </location>
</feature>
<evidence type="ECO:0000256" key="4">
    <source>
        <dbReference type="ARBA" id="ARBA00023136"/>
    </source>
</evidence>
<dbReference type="Pfam" id="PF01758">
    <property type="entry name" value="SBF"/>
    <property type="match status" value="1"/>
</dbReference>
<keyword evidence="7" id="KW-1185">Reference proteome</keyword>
<reference evidence="6" key="1">
    <citation type="submission" date="2021-12" db="EMBL/GenBank/DDBJ databases">
        <title>Alicyclobacillaceae gen. nov., sp. nov., isolated from chalcocite enrichment system.</title>
        <authorList>
            <person name="Jiang Z."/>
        </authorList>
    </citation>
    <scope>NUCLEOTIDE SEQUENCE</scope>
    <source>
        <strain evidence="6">MYW30-H2</strain>
    </source>
</reference>
<evidence type="ECO:0000256" key="3">
    <source>
        <dbReference type="ARBA" id="ARBA00022989"/>
    </source>
</evidence>
<evidence type="ECO:0000256" key="5">
    <source>
        <dbReference type="SAM" id="Phobius"/>
    </source>
</evidence>
<dbReference type="RefSeq" id="WP_347436747.1">
    <property type="nucleotide sequence ID" value="NZ_CP089291.1"/>
</dbReference>
<comment type="subcellular location">
    <subcellularLocation>
        <location evidence="1">Membrane</location>
        <topology evidence="1">Multi-pass membrane protein</topology>
    </subcellularLocation>
</comment>
<keyword evidence="4 5" id="KW-0472">Membrane</keyword>
<dbReference type="InterPro" id="IPR038770">
    <property type="entry name" value="Na+/solute_symporter_sf"/>
</dbReference>
<accession>A0ABY4CI66</accession>
<proteinExistence type="predicted"/>
<evidence type="ECO:0000256" key="2">
    <source>
        <dbReference type="ARBA" id="ARBA00022692"/>
    </source>
</evidence>
<feature type="transmembrane region" description="Helical" evidence="5">
    <location>
        <begin position="160"/>
        <end position="183"/>
    </location>
</feature>
<evidence type="ECO:0000256" key="1">
    <source>
        <dbReference type="ARBA" id="ARBA00004141"/>
    </source>
</evidence>
<dbReference type="PANTHER" id="PTHR10361:SF28">
    <property type="entry name" value="P3 PROTEIN-RELATED"/>
    <property type="match status" value="1"/>
</dbReference>
<evidence type="ECO:0000313" key="7">
    <source>
        <dbReference type="Proteomes" id="UP000830167"/>
    </source>
</evidence>
<feature type="transmembrane region" description="Helical" evidence="5">
    <location>
        <begin position="106"/>
        <end position="123"/>
    </location>
</feature>
<keyword evidence="2 5" id="KW-0812">Transmembrane</keyword>
<organism evidence="6 7">
    <name type="scientific">Fodinisporobacter ferrooxydans</name>
    <dbReference type="NCBI Taxonomy" id="2901836"/>
    <lineage>
        <taxon>Bacteria</taxon>
        <taxon>Bacillati</taxon>
        <taxon>Bacillota</taxon>
        <taxon>Bacilli</taxon>
        <taxon>Bacillales</taxon>
        <taxon>Alicyclobacillaceae</taxon>
        <taxon>Fodinisporobacter</taxon>
    </lineage>
</organism>
<dbReference type="InterPro" id="IPR002657">
    <property type="entry name" value="BilAc:Na_symport/Acr3"/>
</dbReference>
<gene>
    <name evidence="6" type="ORF">LSG31_19650</name>
</gene>
<feature type="transmembrane region" description="Helical" evidence="5">
    <location>
        <begin position="219"/>
        <end position="241"/>
    </location>
</feature>